<evidence type="ECO:0000256" key="5">
    <source>
        <dbReference type="SAM" id="Phobius"/>
    </source>
</evidence>
<feature type="domain" description="ABC-2 type transporter transmembrane" evidence="6">
    <location>
        <begin position="22"/>
        <end position="366"/>
    </location>
</feature>
<keyword evidence="2 5" id="KW-0812">Transmembrane</keyword>
<evidence type="ECO:0000259" key="6">
    <source>
        <dbReference type="Pfam" id="PF12698"/>
    </source>
</evidence>
<keyword evidence="3 5" id="KW-1133">Transmembrane helix</keyword>
<keyword evidence="8" id="KW-1185">Reference proteome</keyword>
<accession>A0A1H9GHX5</accession>
<evidence type="ECO:0000256" key="4">
    <source>
        <dbReference type="ARBA" id="ARBA00023136"/>
    </source>
</evidence>
<evidence type="ECO:0000256" key="1">
    <source>
        <dbReference type="ARBA" id="ARBA00004141"/>
    </source>
</evidence>
<evidence type="ECO:0000256" key="2">
    <source>
        <dbReference type="ARBA" id="ARBA00022692"/>
    </source>
</evidence>
<name>A0A1H9GHX5_9LACT</name>
<dbReference type="Proteomes" id="UP000198833">
    <property type="component" value="Unassembled WGS sequence"/>
</dbReference>
<reference evidence="7 8" key="1">
    <citation type="submission" date="2016-10" db="EMBL/GenBank/DDBJ databases">
        <authorList>
            <person name="de Groot N.N."/>
        </authorList>
    </citation>
    <scope>NUCLEOTIDE SEQUENCE [LARGE SCALE GENOMIC DNA]</scope>
    <source>
        <strain evidence="7 8">DSM 15695</strain>
    </source>
</reference>
<dbReference type="GO" id="GO:0140359">
    <property type="term" value="F:ABC-type transporter activity"/>
    <property type="evidence" value="ECO:0007669"/>
    <property type="project" value="InterPro"/>
</dbReference>
<keyword evidence="4 5" id="KW-0472">Membrane</keyword>
<evidence type="ECO:0000313" key="8">
    <source>
        <dbReference type="Proteomes" id="UP000198833"/>
    </source>
</evidence>
<feature type="transmembrane region" description="Helical" evidence="5">
    <location>
        <begin position="243"/>
        <end position="262"/>
    </location>
</feature>
<evidence type="ECO:0000313" key="7">
    <source>
        <dbReference type="EMBL" id="SEQ49498.1"/>
    </source>
</evidence>
<dbReference type="Pfam" id="PF12698">
    <property type="entry name" value="ABC2_membrane_3"/>
    <property type="match status" value="1"/>
</dbReference>
<dbReference type="AlphaFoldDB" id="A0A1H9GHX5"/>
<gene>
    <name evidence="7" type="ORF">SAMN04488558_1148</name>
</gene>
<dbReference type="STRING" id="89093.SAMN04488558_1148"/>
<feature type="transmembrane region" description="Helical" evidence="5">
    <location>
        <begin position="268"/>
        <end position="286"/>
    </location>
</feature>
<feature type="transmembrane region" description="Helical" evidence="5">
    <location>
        <begin position="353"/>
        <end position="372"/>
    </location>
</feature>
<feature type="transmembrane region" description="Helical" evidence="5">
    <location>
        <begin position="23"/>
        <end position="45"/>
    </location>
</feature>
<dbReference type="InterPro" id="IPR013525">
    <property type="entry name" value="ABC2_TM"/>
</dbReference>
<dbReference type="GO" id="GO:0016020">
    <property type="term" value="C:membrane"/>
    <property type="evidence" value="ECO:0007669"/>
    <property type="project" value="UniProtKB-SubCell"/>
</dbReference>
<dbReference type="RefSeq" id="WP_092572629.1">
    <property type="nucleotide sequence ID" value="NZ_CALUDV010000035.1"/>
</dbReference>
<organism evidence="7 8">
    <name type="scientific">Ignavigranum ruoffiae</name>
    <dbReference type="NCBI Taxonomy" id="89093"/>
    <lineage>
        <taxon>Bacteria</taxon>
        <taxon>Bacillati</taxon>
        <taxon>Bacillota</taxon>
        <taxon>Bacilli</taxon>
        <taxon>Lactobacillales</taxon>
        <taxon>Aerococcaceae</taxon>
        <taxon>Ignavigranum</taxon>
    </lineage>
</organism>
<protein>
    <submittedName>
        <fullName evidence="7">ABC-2 family transporter protein</fullName>
    </submittedName>
</protein>
<evidence type="ECO:0000256" key="3">
    <source>
        <dbReference type="ARBA" id="ARBA00022989"/>
    </source>
</evidence>
<feature type="transmembrane region" description="Helical" evidence="5">
    <location>
        <begin position="293"/>
        <end position="312"/>
    </location>
</feature>
<dbReference type="EMBL" id="FOEN01000014">
    <property type="protein sequence ID" value="SEQ49498.1"/>
    <property type="molecule type" value="Genomic_DNA"/>
</dbReference>
<comment type="subcellular location">
    <subcellularLocation>
        <location evidence="1">Membrane</location>
        <topology evidence="1">Multi-pass membrane protein</topology>
    </subcellularLocation>
</comment>
<feature type="transmembrane region" description="Helical" evidence="5">
    <location>
        <begin position="188"/>
        <end position="210"/>
    </location>
</feature>
<proteinExistence type="predicted"/>
<dbReference type="OrthoDB" id="9837206at2"/>
<sequence length="379" mass="43181">MQKYFAYLKNDFVLAFKSWQKVIILYLFLPICLMAIMTLSMSSVFQAESTDIELPLAIENLDQGHLGKSLQSYLAQEPLKEYFQLEEDAAIKIVIPKNFSANPAQENIEIITSGKYSQIDLSLVKNFMQSWHQTIIDQQNLAKETQQLEGQQAEAFNKKLAALNQSYQQDFVSFQAMQTTPSLKAVEYYFVVAILYICMIGMNASTTFVIKDDFKGLNKRLAIVPLNQWQKTFFNWSSNTLQITFFSILLMILVSFYPAFTINTLWKLIPWMLVYAGLFIGLGQVLSQIGSKMAVMVSVQVISLLFAFVGIVPMGDIIGGEFGQIFKQNWGQKLFFQPMQDILLGHHVFEHGSIYLILLGLVFILVLLNYLISRRKAVA</sequence>